<dbReference type="Gene3D" id="1.10.510.10">
    <property type="entry name" value="Transferase(Phosphotransferase) domain 1"/>
    <property type="match status" value="1"/>
</dbReference>
<dbReference type="RefSeq" id="WP_168874847.1">
    <property type="nucleotide sequence ID" value="NZ_JABAIA010000004.1"/>
</dbReference>
<dbReference type="Pfam" id="PF25816">
    <property type="entry name" value="RamC_N"/>
    <property type="match status" value="1"/>
</dbReference>
<dbReference type="GO" id="GO:0004672">
    <property type="term" value="F:protein kinase activity"/>
    <property type="evidence" value="ECO:0007669"/>
    <property type="project" value="InterPro"/>
</dbReference>
<dbReference type="PANTHER" id="PTHR24362">
    <property type="entry name" value="SERINE/THREONINE-PROTEIN KINASE NEK"/>
    <property type="match status" value="1"/>
</dbReference>
<dbReference type="InterPro" id="IPR057929">
    <property type="entry name" value="RamC_N"/>
</dbReference>
<dbReference type="SUPFAM" id="SSF56112">
    <property type="entry name" value="Protein kinase-like (PK-like)"/>
    <property type="match status" value="1"/>
</dbReference>
<keyword evidence="3" id="KW-1185">Reference proteome</keyword>
<gene>
    <name evidence="2" type="ORF">HGH92_31635</name>
</gene>
<feature type="domain" description="Protein kinase" evidence="1">
    <location>
        <begin position="183"/>
        <end position="459"/>
    </location>
</feature>
<dbReference type="Pfam" id="PF00069">
    <property type="entry name" value="Pkinase"/>
    <property type="match status" value="1"/>
</dbReference>
<dbReference type="InterPro" id="IPR000719">
    <property type="entry name" value="Prot_kinase_dom"/>
</dbReference>
<evidence type="ECO:0000313" key="2">
    <source>
        <dbReference type="EMBL" id="NLR68896.1"/>
    </source>
</evidence>
<evidence type="ECO:0000259" key="1">
    <source>
        <dbReference type="PROSITE" id="PS50011"/>
    </source>
</evidence>
<keyword evidence="2" id="KW-0808">Transferase</keyword>
<proteinExistence type="predicted"/>
<organism evidence="2 3">
    <name type="scientific">Chitinophaga varians</name>
    <dbReference type="NCBI Taxonomy" id="2202339"/>
    <lineage>
        <taxon>Bacteria</taxon>
        <taxon>Pseudomonadati</taxon>
        <taxon>Bacteroidota</taxon>
        <taxon>Chitinophagia</taxon>
        <taxon>Chitinophagales</taxon>
        <taxon>Chitinophagaceae</taxon>
        <taxon>Chitinophaga</taxon>
    </lineage>
</organism>
<dbReference type="Proteomes" id="UP000570474">
    <property type="component" value="Unassembled WGS sequence"/>
</dbReference>
<dbReference type="PANTHER" id="PTHR24362:SF309">
    <property type="entry name" value="PROTEIN KINASE DOMAIN-CONTAINING PROTEIN"/>
    <property type="match status" value="1"/>
</dbReference>
<dbReference type="InterPro" id="IPR011009">
    <property type="entry name" value="Kinase-like_dom_sf"/>
</dbReference>
<name>A0A847S1S7_9BACT</name>
<dbReference type="PROSITE" id="PS50011">
    <property type="entry name" value="PROTEIN_KINASE_DOM"/>
    <property type="match status" value="1"/>
</dbReference>
<dbReference type="GO" id="GO:0005524">
    <property type="term" value="F:ATP binding"/>
    <property type="evidence" value="ECO:0007669"/>
    <property type="project" value="InterPro"/>
</dbReference>
<evidence type="ECO:0000313" key="3">
    <source>
        <dbReference type="Proteomes" id="UP000570474"/>
    </source>
</evidence>
<dbReference type="SMART" id="SM00220">
    <property type="entry name" value="S_TKc"/>
    <property type="match status" value="1"/>
</dbReference>
<sequence length="460" mass="53284">MINELKETHNQNVDQQNGFHHLLDEMKIPYREDNDRLNIGEVTSDAGWVLFLSATNDLIVDLILKVCPVIYKAGVPFSVVKCMEMATQRNDFWYGANEVGKIVSIFSIDEKTTTQMVHLLSPLTNMFWGPEVNRSIRLGEIIYVARINYVKQQDENGNVIRIAKTENPDFKNIPFKVDRKYQYWKRKRLLKGRYVPLVMISRSPKGDLLKAVDLKGLRFGWCFIKEGKYHVFNDGKGRYIKDRLQWQAKVLKELHGEVPVPEFIDYFERGEESYLVMEFLEGVDLHRRIEAIYKNCLWEDLPAESKSLLFNYFLMVLFIIDRLHQLGYVHRDATATNFMVLASGEIYAIDLELAYNLHTNEPNPPYTLGVFGYASPQQLKVMTPTIKEDVYSMGALLLHILTGKHPSCFVNRESVVDTEEITQNVHSDILRNIILRCLDLDPDKRPDIVEVRAAVEIFIS</sequence>
<protein>
    <submittedName>
        <fullName evidence="2">Protein kinase</fullName>
    </submittedName>
</protein>
<dbReference type="EMBL" id="JABAIA010000004">
    <property type="protein sequence ID" value="NLR68896.1"/>
    <property type="molecule type" value="Genomic_DNA"/>
</dbReference>
<accession>A0A847S1S7</accession>
<keyword evidence="2" id="KW-0418">Kinase</keyword>
<reference evidence="2 3" key="1">
    <citation type="submission" date="2020-04" db="EMBL/GenBank/DDBJ databases">
        <authorList>
            <person name="Yin C."/>
        </authorList>
    </citation>
    <scope>NUCLEOTIDE SEQUENCE [LARGE SCALE GENOMIC DNA]</scope>
    <source>
        <strain evidence="2 3">Ae27</strain>
    </source>
</reference>
<comment type="caution">
    <text evidence="2">The sequence shown here is derived from an EMBL/GenBank/DDBJ whole genome shotgun (WGS) entry which is preliminary data.</text>
</comment>
<dbReference type="AlphaFoldDB" id="A0A847S1S7"/>